<dbReference type="PANTHER" id="PTHR21499">
    <property type="entry name" value="ASPARTATE KINASE"/>
    <property type="match status" value="1"/>
</dbReference>
<dbReference type="Gene3D" id="3.30.70.260">
    <property type="match status" value="2"/>
</dbReference>
<organism evidence="7">
    <name type="scientific">Phaeocystis cordata</name>
    <dbReference type="NCBI Taxonomy" id="118079"/>
    <lineage>
        <taxon>Eukaryota</taxon>
        <taxon>Haptista</taxon>
        <taxon>Haptophyta</taxon>
        <taxon>Prymnesiophyceae</taxon>
        <taxon>Phaeocystales</taxon>
        <taxon>Phaeocystaceae</taxon>
        <taxon>Phaeocystis</taxon>
    </lineage>
</organism>
<dbReference type="GO" id="GO:0004072">
    <property type="term" value="F:aspartate kinase activity"/>
    <property type="evidence" value="ECO:0007669"/>
    <property type="project" value="UniProtKB-EC"/>
</dbReference>
<dbReference type="Pfam" id="PF22468">
    <property type="entry name" value="ACT_9"/>
    <property type="match status" value="1"/>
</dbReference>
<gene>
    <name evidence="7" type="ORF">PCOR1465_LOCUS834</name>
</gene>
<dbReference type="GO" id="GO:0005829">
    <property type="term" value="C:cytosol"/>
    <property type="evidence" value="ECO:0007669"/>
    <property type="project" value="TreeGrafter"/>
</dbReference>
<evidence type="ECO:0000313" key="7">
    <source>
        <dbReference type="EMBL" id="CAD8988045.1"/>
    </source>
</evidence>
<dbReference type="InterPro" id="IPR045865">
    <property type="entry name" value="ACT-like_dom_sf"/>
</dbReference>
<dbReference type="GO" id="GO:0009089">
    <property type="term" value="P:lysine biosynthetic process via diaminopimelate"/>
    <property type="evidence" value="ECO:0007669"/>
    <property type="project" value="TreeGrafter"/>
</dbReference>
<reference evidence="7" key="1">
    <citation type="submission" date="2021-01" db="EMBL/GenBank/DDBJ databases">
        <authorList>
            <person name="Corre E."/>
            <person name="Pelletier E."/>
            <person name="Niang G."/>
            <person name="Scheremetjew M."/>
            <person name="Finn R."/>
            <person name="Kale V."/>
            <person name="Holt S."/>
            <person name="Cochrane G."/>
            <person name="Meng A."/>
            <person name="Brown T."/>
            <person name="Cohen L."/>
        </authorList>
    </citation>
    <scope>NUCLEOTIDE SEQUENCE</scope>
    <source>
        <strain evidence="7">RCC1383</strain>
    </source>
</reference>
<keyword evidence="4" id="KW-0808">Transferase</keyword>
<keyword evidence="5" id="KW-0067">ATP-binding</keyword>
<evidence type="ECO:0000259" key="6">
    <source>
        <dbReference type="Pfam" id="PF22468"/>
    </source>
</evidence>
<keyword evidence="4" id="KW-0418">Kinase</keyword>
<keyword evidence="3" id="KW-0547">Nucleotide-binding</keyword>
<protein>
    <recommendedName>
        <fullName evidence="2">aspartate kinase</fullName>
        <ecNumber evidence="2">2.7.2.4</ecNumber>
    </recommendedName>
</protein>
<evidence type="ECO:0000256" key="5">
    <source>
        <dbReference type="ARBA" id="ARBA00022840"/>
    </source>
</evidence>
<dbReference type="GO" id="GO:0009570">
    <property type="term" value="C:chloroplast stroma"/>
    <property type="evidence" value="ECO:0007669"/>
    <property type="project" value="TreeGrafter"/>
</dbReference>
<sequence length="154" mass="17235">MRRRPTLADVSFCCVCVRVLSTLRYGFLSKVFGVFEELEISVDVVATSEVSVSVTLDISKVWARDLKNEELEKLEKSFEGLATVSLHTKRTILSLIGNPERSNEILARTFAVLTEKGINPEMISKGANKNNIAMIVPEELGEECLQALHQTFFQ</sequence>
<dbReference type="SUPFAM" id="SSF55021">
    <property type="entry name" value="ACT-like"/>
    <property type="match status" value="2"/>
</dbReference>
<evidence type="ECO:0000256" key="2">
    <source>
        <dbReference type="ARBA" id="ARBA00013059"/>
    </source>
</evidence>
<evidence type="ECO:0000256" key="4">
    <source>
        <dbReference type="ARBA" id="ARBA00022777"/>
    </source>
</evidence>
<dbReference type="EMBL" id="HBFZ01001242">
    <property type="protein sequence ID" value="CAD8988045.1"/>
    <property type="molecule type" value="Transcribed_RNA"/>
</dbReference>
<dbReference type="PANTHER" id="PTHR21499:SF59">
    <property type="entry name" value="ASPARTOKINASE"/>
    <property type="match status" value="1"/>
</dbReference>
<evidence type="ECO:0000256" key="1">
    <source>
        <dbReference type="ARBA" id="ARBA00010122"/>
    </source>
</evidence>
<evidence type="ECO:0000256" key="3">
    <source>
        <dbReference type="ARBA" id="ARBA00022741"/>
    </source>
</evidence>
<dbReference type="GO" id="GO:0005524">
    <property type="term" value="F:ATP binding"/>
    <property type="evidence" value="ECO:0007669"/>
    <property type="project" value="UniProtKB-KW"/>
</dbReference>
<dbReference type="GO" id="GO:0009090">
    <property type="term" value="P:homoserine biosynthetic process"/>
    <property type="evidence" value="ECO:0007669"/>
    <property type="project" value="TreeGrafter"/>
</dbReference>
<proteinExistence type="inferred from homology"/>
<accession>A0A7S1HQ75</accession>
<comment type="similarity">
    <text evidence="1">Belongs to the aspartokinase family.</text>
</comment>
<feature type="domain" description="Aspartokinase ACT" evidence="6">
    <location>
        <begin position="103"/>
        <end position="152"/>
    </location>
</feature>
<dbReference type="AlphaFoldDB" id="A0A7S1HQ75"/>
<dbReference type="EC" id="2.7.2.4" evidence="2"/>
<name>A0A7S1HQ75_9EUKA</name>
<dbReference type="InterPro" id="IPR054352">
    <property type="entry name" value="ACT_Aspartokinase"/>
</dbReference>